<dbReference type="RefSeq" id="WP_159965996.1">
    <property type="nucleotide sequence ID" value="NZ_APKE01000028.1"/>
</dbReference>
<name>A0A921NNR3_9RHOB</name>
<keyword evidence="1" id="KW-0472">Membrane</keyword>
<reference evidence="3" key="1">
    <citation type="submission" date="2013-03" db="EMBL/GenBank/DDBJ databases">
        <title>Genome Sequence of the Profundibacterium mesophilum strain KAUST100406-0324T from Red Sea, a novel genus in the family Rhodobacteraceae.</title>
        <authorList>
            <person name="Essack M."/>
            <person name="Alam I."/>
            <person name="Lafi F."/>
            <person name="Alawi W."/>
            <person name="Kamanu F."/>
            <person name="Al-Suwailem A."/>
            <person name="Lee O.O."/>
            <person name="Xu Y."/>
            <person name="Bajic V."/>
            <person name="Qian P.-Y."/>
            <person name="Archer J."/>
        </authorList>
    </citation>
    <scope>NUCLEOTIDE SEQUENCE</scope>
    <source>
        <strain evidence="3">KAUST100406-0324</strain>
    </source>
</reference>
<dbReference type="Proteomes" id="UP000698242">
    <property type="component" value="Unassembled WGS sequence"/>
</dbReference>
<dbReference type="OrthoDB" id="5702018at2"/>
<keyword evidence="1" id="KW-0812">Transmembrane</keyword>
<comment type="caution">
    <text evidence="3">The sequence shown here is derived from an EMBL/GenBank/DDBJ whole genome shotgun (WGS) entry which is preliminary data.</text>
</comment>
<accession>A0A921NNR3</accession>
<organism evidence="3 4">
    <name type="scientific">Profundibacterium mesophilum KAUST100406-0324</name>
    <dbReference type="NCBI Taxonomy" id="1037889"/>
    <lineage>
        <taxon>Bacteria</taxon>
        <taxon>Pseudomonadati</taxon>
        <taxon>Pseudomonadota</taxon>
        <taxon>Alphaproteobacteria</taxon>
        <taxon>Rhodobacterales</taxon>
        <taxon>Roseobacteraceae</taxon>
        <taxon>Profundibacterium</taxon>
    </lineage>
</organism>
<keyword evidence="4" id="KW-1185">Reference proteome</keyword>
<dbReference type="InterPro" id="IPR009597">
    <property type="entry name" value="DUF1206"/>
</dbReference>
<keyword evidence="1" id="KW-1133">Transmembrane helix</keyword>
<feature type="transmembrane region" description="Helical" evidence="1">
    <location>
        <begin position="56"/>
        <end position="77"/>
    </location>
</feature>
<evidence type="ECO:0000313" key="3">
    <source>
        <dbReference type="EMBL" id="KAF0675201.1"/>
    </source>
</evidence>
<feature type="transmembrane region" description="Helical" evidence="1">
    <location>
        <begin position="232"/>
        <end position="257"/>
    </location>
</feature>
<feature type="domain" description="DUF1206" evidence="2">
    <location>
        <begin position="97"/>
        <end position="166"/>
    </location>
</feature>
<feature type="transmembrane region" description="Helical" evidence="1">
    <location>
        <begin position="145"/>
        <end position="162"/>
    </location>
</feature>
<dbReference type="Pfam" id="PF06724">
    <property type="entry name" value="DUF1206"/>
    <property type="match status" value="3"/>
</dbReference>
<feature type="domain" description="DUF1206" evidence="2">
    <location>
        <begin position="15"/>
        <end position="82"/>
    </location>
</feature>
<feature type="domain" description="DUF1206" evidence="2">
    <location>
        <begin position="189"/>
        <end position="258"/>
    </location>
</feature>
<evidence type="ECO:0000256" key="1">
    <source>
        <dbReference type="SAM" id="Phobius"/>
    </source>
</evidence>
<evidence type="ECO:0000313" key="4">
    <source>
        <dbReference type="Proteomes" id="UP000698242"/>
    </source>
</evidence>
<protein>
    <recommendedName>
        <fullName evidence="2">DUF1206 domain-containing protein</fullName>
    </recommendedName>
</protein>
<gene>
    <name evidence="3" type="ORF">PMES_02464</name>
</gene>
<dbReference type="AlphaFoldDB" id="A0A921NNR3"/>
<evidence type="ECO:0000259" key="2">
    <source>
        <dbReference type="Pfam" id="PF06724"/>
    </source>
</evidence>
<feature type="transmembrane region" description="Helical" evidence="1">
    <location>
        <begin position="21"/>
        <end position="36"/>
    </location>
</feature>
<sequence length="284" mass="29566">MASRDFSWAIPVMRAGYAGRALVYLAVAGLSLWAIMRGGQAQGTETALARLEGSGWGIAVLVLIALGMGCYAVWRLIDALYDLECYGTDGKGIIARIGMIVTGAVHLALGVTVIGVLLNSGSDSGGGSGIAKLAGTVMKWPGGRWIVGIAGIAVIGAGIYYINKGWAQKYRKHLAANHFTVHWNPALRAGVAAQGIIVAIIGGFLVFAAMTADPNKAAGVGKVFDWLASQTFGNILVILICIGLLGFALFCAVNAAYKVIPRASGTDIETLAQKLGSKAKRQMS</sequence>
<dbReference type="EMBL" id="APKE01000028">
    <property type="protein sequence ID" value="KAF0675201.1"/>
    <property type="molecule type" value="Genomic_DNA"/>
</dbReference>
<proteinExistence type="predicted"/>
<feature type="transmembrane region" description="Helical" evidence="1">
    <location>
        <begin position="191"/>
        <end position="212"/>
    </location>
</feature>
<feature type="transmembrane region" description="Helical" evidence="1">
    <location>
        <begin position="97"/>
        <end position="118"/>
    </location>
</feature>